<keyword evidence="8" id="KW-0061">Asparagine biosynthesis</keyword>
<feature type="domain" description="Glutamine amidotransferase type-2" evidence="11">
    <location>
        <begin position="2"/>
        <end position="214"/>
    </location>
</feature>
<evidence type="ECO:0000256" key="1">
    <source>
        <dbReference type="ARBA" id="ARBA00005187"/>
    </source>
</evidence>
<dbReference type="InterPro" id="IPR033738">
    <property type="entry name" value="AsnB_N"/>
</dbReference>
<dbReference type="GO" id="GO:0006529">
    <property type="term" value="P:asparagine biosynthetic process"/>
    <property type="evidence" value="ECO:0007669"/>
    <property type="project" value="UniProtKB-KW"/>
</dbReference>
<reference evidence="12" key="1">
    <citation type="submission" date="2022-08" db="EMBL/GenBank/DDBJ databases">
        <title>Draft genome sequencing of Roseisolibacter agri AW1220.</title>
        <authorList>
            <person name="Tobiishi Y."/>
            <person name="Tonouchi A."/>
        </authorList>
    </citation>
    <scope>NUCLEOTIDE SEQUENCE</scope>
    <source>
        <strain evidence="12">AW1220</strain>
    </source>
</reference>
<evidence type="ECO:0000256" key="7">
    <source>
        <dbReference type="ARBA" id="ARBA00048741"/>
    </source>
</evidence>
<dbReference type="GO" id="GO:0005524">
    <property type="term" value="F:ATP binding"/>
    <property type="evidence" value="ECO:0007669"/>
    <property type="project" value="UniProtKB-KW"/>
</dbReference>
<dbReference type="Pfam" id="PF13522">
    <property type="entry name" value="GATase_6"/>
    <property type="match status" value="1"/>
</dbReference>
<feature type="site" description="Important for beta-aspartyl-AMP intermediate formation" evidence="10">
    <location>
        <position position="363"/>
    </location>
</feature>
<dbReference type="Pfam" id="PF00733">
    <property type="entry name" value="Asn_synthase"/>
    <property type="match status" value="1"/>
</dbReference>
<dbReference type="SUPFAM" id="SSF56235">
    <property type="entry name" value="N-terminal nucleophile aminohydrolases (Ntn hydrolases)"/>
    <property type="match status" value="1"/>
</dbReference>
<evidence type="ECO:0000256" key="9">
    <source>
        <dbReference type="PIRSR" id="PIRSR001589-2"/>
    </source>
</evidence>
<evidence type="ECO:0000256" key="6">
    <source>
        <dbReference type="ARBA" id="ARBA00022962"/>
    </source>
</evidence>
<dbReference type="InterPro" id="IPR017932">
    <property type="entry name" value="GATase_2_dom"/>
</dbReference>
<dbReference type="Gene3D" id="3.40.50.620">
    <property type="entry name" value="HUPs"/>
    <property type="match status" value="2"/>
</dbReference>
<evidence type="ECO:0000313" key="13">
    <source>
        <dbReference type="Proteomes" id="UP001161325"/>
    </source>
</evidence>
<dbReference type="CDD" id="cd01991">
    <property type="entry name" value="Asn_synthase_B_C"/>
    <property type="match status" value="1"/>
</dbReference>
<gene>
    <name evidence="12" type="ORF">rosag_49810</name>
</gene>
<dbReference type="InterPro" id="IPR029055">
    <property type="entry name" value="Ntn_hydrolases_N"/>
</dbReference>
<dbReference type="RefSeq" id="WP_284352866.1">
    <property type="nucleotide sequence ID" value="NZ_BRXS01000010.1"/>
</dbReference>
<dbReference type="InterPro" id="IPR051786">
    <property type="entry name" value="ASN_synthetase/amidase"/>
</dbReference>
<dbReference type="NCBIfam" id="TIGR01536">
    <property type="entry name" value="asn_synth_AEB"/>
    <property type="match status" value="1"/>
</dbReference>
<evidence type="ECO:0000256" key="5">
    <source>
        <dbReference type="ARBA" id="ARBA00022840"/>
    </source>
</evidence>
<evidence type="ECO:0000256" key="10">
    <source>
        <dbReference type="PIRSR" id="PIRSR001589-3"/>
    </source>
</evidence>
<feature type="active site" description="For GATase activity" evidence="8">
    <location>
        <position position="2"/>
    </location>
</feature>
<evidence type="ECO:0000256" key="8">
    <source>
        <dbReference type="PIRSR" id="PIRSR001589-1"/>
    </source>
</evidence>
<dbReference type="AlphaFoldDB" id="A0AA37VD51"/>
<dbReference type="SUPFAM" id="SSF52402">
    <property type="entry name" value="Adenine nucleotide alpha hydrolases-like"/>
    <property type="match status" value="1"/>
</dbReference>
<dbReference type="PROSITE" id="PS51278">
    <property type="entry name" value="GATASE_TYPE_2"/>
    <property type="match status" value="1"/>
</dbReference>
<dbReference type="PANTHER" id="PTHR43284:SF1">
    <property type="entry name" value="ASPARAGINE SYNTHETASE"/>
    <property type="match status" value="1"/>
</dbReference>
<accession>A0AA37VD51</accession>
<dbReference type="InterPro" id="IPR006426">
    <property type="entry name" value="Asn_synth_AEB"/>
</dbReference>
<keyword evidence="5 9" id="KW-0067">ATP-binding</keyword>
<sequence>MCGIAGWVGAVPSGPKVEAVGAMLGALERRGPDGQGVHAWSRAAFGHRRLAIFDLSTAGLQPMVTEDGALGVVFNGAIYNFGPLRAELERDGAVFRSRTDTEVLLHGYRAWGIDGLVARIRGMFAFALWDERRGRLFMVRDRLGVKPLAYARTPDGGIAFASTVRALRAAGVTGDLTAEAVADVLEYGWVDETHAAWAGVEKLPPATILEWADGAMSTRRYWTPPAAGSAGAVTFEDAVQETERLLLRAVEWRLQADVPVGALLSGGIDSALVCWAVRELGGDITAFTVGTPGHVADETAAATATAQDIGIPHRVLEMRDFDDEALDELVGAYGEPFAVSSALGMLRVSQAVRESATVLLTGDGGDDVFLGYPRHRWMRSIARAARHTPEAVAWAWRRGRHLVPRVGIAKRGVHLADYVTGGLGAFLAATPGLPALRRHGVLGERLRDVDVEARRIPWSVGSARDLLGDYLRHDLAHQFVAEYLTKVDGGAMYWALEARSPFLDQEMWEYASSLPYEVRQHGGELKAILREIVRRRIGQRAASERKRGFTIPVESWVRGRWRAPLDALLAESRLHAEGWIDAPAARRLLASPTLDEASARQLWYVLVAERWLRQERASAPARVAAPATMERSATVSV</sequence>
<organism evidence="12 13">
    <name type="scientific">Roseisolibacter agri</name>
    <dbReference type="NCBI Taxonomy" id="2014610"/>
    <lineage>
        <taxon>Bacteria</taxon>
        <taxon>Pseudomonadati</taxon>
        <taxon>Gemmatimonadota</taxon>
        <taxon>Gemmatimonadia</taxon>
        <taxon>Gemmatimonadales</taxon>
        <taxon>Gemmatimonadaceae</taxon>
        <taxon>Roseisolibacter</taxon>
    </lineage>
</organism>
<comment type="caution">
    <text evidence="12">The sequence shown here is derived from an EMBL/GenBank/DDBJ whole genome shotgun (WGS) entry which is preliminary data.</text>
</comment>
<dbReference type="CDD" id="cd00712">
    <property type="entry name" value="AsnB"/>
    <property type="match status" value="1"/>
</dbReference>
<dbReference type="InterPro" id="IPR001962">
    <property type="entry name" value="Asn_synthase"/>
</dbReference>
<keyword evidence="4 9" id="KW-0547">Nucleotide-binding</keyword>
<dbReference type="EC" id="6.3.5.4" evidence="3"/>
<evidence type="ECO:0000259" key="11">
    <source>
        <dbReference type="PROSITE" id="PS51278"/>
    </source>
</evidence>
<dbReference type="GO" id="GO:0004066">
    <property type="term" value="F:asparagine synthase (glutamine-hydrolyzing) activity"/>
    <property type="evidence" value="ECO:0007669"/>
    <property type="project" value="UniProtKB-EC"/>
</dbReference>
<comment type="similarity">
    <text evidence="2">Belongs to the asparagine synthetase family.</text>
</comment>
<feature type="binding site" evidence="9">
    <location>
        <position position="100"/>
    </location>
    <ligand>
        <name>L-glutamine</name>
        <dbReference type="ChEBI" id="CHEBI:58359"/>
    </ligand>
</feature>
<name>A0AA37VD51_9BACT</name>
<dbReference type="InterPro" id="IPR014729">
    <property type="entry name" value="Rossmann-like_a/b/a_fold"/>
</dbReference>
<dbReference type="Proteomes" id="UP001161325">
    <property type="component" value="Unassembled WGS sequence"/>
</dbReference>
<dbReference type="EMBL" id="BRXS01000010">
    <property type="protein sequence ID" value="GLC28468.1"/>
    <property type="molecule type" value="Genomic_DNA"/>
</dbReference>
<keyword evidence="6 8" id="KW-0315">Glutamine amidotransferase</keyword>
<comment type="pathway">
    <text evidence="1">Amino-acid biosynthesis; L-asparagine biosynthesis; L-asparagine from L-aspartate (L-Gln route): step 1/1.</text>
</comment>
<evidence type="ECO:0000256" key="2">
    <source>
        <dbReference type="ARBA" id="ARBA00005752"/>
    </source>
</evidence>
<proteinExistence type="inferred from homology"/>
<keyword evidence="13" id="KW-1185">Reference proteome</keyword>
<dbReference type="Gene3D" id="3.60.20.10">
    <property type="entry name" value="Glutamine Phosphoribosylpyrophosphate, subunit 1, domain 1"/>
    <property type="match status" value="1"/>
</dbReference>
<keyword evidence="8" id="KW-0028">Amino-acid biosynthesis</keyword>
<feature type="binding site" evidence="9">
    <location>
        <position position="263"/>
    </location>
    <ligand>
        <name>ATP</name>
        <dbReference type="ChEBI" id="CHEBI:30616"/>
    </ligand>
</feature>
<protein>
    <recommendedName>
        <fullName evidence="3">asparagine synthase (glutamine-hydrolyzing)</fullName>
        <ecNumber evidence="3">6.3.5.4</ecNumber>
    </recommendedName>
</protein>
<feature type="binding site" evidence="9">
    <location>
        <position position="289"/>
    </location>
    <ligand>
        <name>ATP</name>
        <dbReference type="ChEBI" id="CHEBI:30616"/>
    </ligand>
</feature>
<dbReference type="PIRSF" id="PIRSF001589">
    <property type="entry name" value="Asn_synthetase_glu-h"/>
    <property type="match status" value="1"/>
</dbReference>
<dbReference type="GO" id="GO:0005829">
    <property type="term" value="C:cytosol"/>
    <property type="evidence" value="ECO:0007669"/>
    <property type="project" value="TreeGrafter"/>
</dbReference>
<dbReference type="PANTHER" id="PTHR43284">
    <property type="entry name" value="ASPARAGINE SYNTHETASE (GLUTAMINE-HYDROLYZING)"/>
    <property type="match status" value="1"/>
</dbReference>
<evidence type="ECO:0000256" key="4">
    <source>
        <dbReference type="ARBA" id="ARBA00022741"/>
    </source>
</evidence>
<evidence type="ECO:0000256" key="3">
    <source>
        <dbReference type="ARBA" id="ARBA00012737"/>
    </source>
</evidence>
<evidence type="ECO:0000313" key="12">
    <source>
        <dbReference type="EMBL" id="GLC28468.1"/>
    </source>
</evidence>
<comment type="catalytic activity">
    <reaction evidence="7">
        <text>L-aspartate + L-glutamine + ATP + H2O = L-asparagine + L-glutamate + AMP + diphosphate + H(+)</text>
        <dbReference type="Rhea" id="RHEA:12228"/>
        <dbReference type="ChEBI" id="CHEBI:15377"/>
        <dbReference type="ChEBI" id="CHEBI:15378"/>
        <dbReference type="ChEBI" id="CHEBI:29985"/>
        <dbReference type="ChEBI" id="CHEBI:29991"/>
        <dbReference type="ChEBI" id="CHEBI:30616"/>
        <dbReference type="ChEBI" id="CHEBI:33019"/>
        <dbReference type="ChEBI" id="CHEBI:58048"/>
        <dbReference type="ChEBI" id="CHEBI:58359"/>
        <dbReference type="ChEBI" id="CHEBI:456215"/>
        <dbReference type="EC" id="6.3.5.4"/>
    </reaction>
</comment>